<keyword evidence="5" id="KW-0732">Signal</keyword>
<dbReference type="InterPro" id="IPR007110">
    <property type="entry name" value="Ig-like_dom"/>
</dbReference>
<dbReference type="InterPro" id="IPR003599">
    <property type="entry name" value="Ig_sub"/>
</dbReference>
<feature type="chain" id="PRO_5025387359" evidence="5">
    <location>
        <begin position="21"/>
        <end position="342"/>
    </location>
</feature>
<sequence>MTKLFTLILILLAGLPDLQCHVTTADHEMLVLEGQSVTFPCHYEPQYASYVKYWCQGRMREFCTSLARTGDAGAAQPGEKVSAVDDQVQQVFTVTMNNLTEADSGWYMCGVEIGSGWTADVASFVYIRVIHGLSTVNNQLRGEEGSSVTFECLYSERYRETAKKWCRAGDWSSCVVTGSDGRYEDASVALSDDRIGSVAVTLKKLQTRDTGWYWCSVGEHKLSVHVQATPPTAPAESLTSTLTPDQAAADPPPGLITGQSGSSHIPETLLVCSSLTFLAITVVLAAKLWKMRSKEALTDLEQSENTVLTSPFDFSRSSVSVGGAGGLTEGNSRGEVSHAVTV</sequence>
<evidence type="ECO:0000313" key="8">
    <source>
        <dbReference type="Proteomes" id="UP000005226"/>
    </source>
</evidence>
<dbReference type="SMART" id="SM00409">
    <property type="entry name" value="IG"/>
    <property type="match status" value="2"/>
</dbReference>
<name>H2RMD3_TAKRU</name>
<dbReference type="GO" id="GO:0004888">
    <property type="term" value="F:transmembrane signaling receptor activity"/>
    <property type="evidence" value="ECO:0007669"/>
    <property type="project" value="TreeGrafter"/>
</dbReference>
<dbReference type="Gene3D" id="2.60.40.10">
    <property type="entry name" value="Immunoglobulins"/>
    <property type="match status" value="2"/>
</dbReference>
<dbReference type="CDD" id="cd05716">
    <property type="entry name" value="IgV_pIgR_like"/>
    <property type="match status" value="1"/>
</dbReference>
<reference evidence="7" key="3">
    <citation type="submission" date="2025-09" db="UniProtKB">
        <authorList>
            <consortium name="Ensembl"/>
        </authorList>
    </citation>
    <scope>IDENTIFICATION</scope>
</reference>
<dbReference type="Pfam" id="PF07686">
    <property type="entry name" value="V-set"/>
    <property type="match status" value="2"/>
</dbReference>
<feature type="domain" description="Ig-like" evidence="6">
    <location>
        <begin position="16"/>
        <end position="125"/>
    </location>
</feature>
<protein>
    <submittedName>
        <fullName evidence="7">Polymeric immunoglobulin receptor</fullName>
    </submittedName>
</protein>
<comment type="subcellular location">
    <subcellularLocation>
        <location evidence="1">Membrane</location>
    </subcellularLocation>
</comment>
<keyword evidence="3" id="KW-0472">Membrane</keyword>
<dbReference type="Ensembl" id="ENSTRUT00000001302.3">
    <property type="protein sequence ID" value="ENSTRUP00000001296.3"/>
    <property type="gene ID" value="ENSTRUG00000000549.3"/>
</dbReference>
<evidence type="ECO:0000256" key="3">
    <source>
        <dbReference type="ARBA" id="ARBA00023136"/>
    </source>
</evidence>
<evidence type="ECO:0000259" key="6">
    <source>
        <dbReference type="PROSITE" id="PS50835"/>
    </source>
</evidence>
<dbReference type="PANTHER" id="PTHR11860">
    <property type="entry name" value="POLYMERIC-IMMUNOGLOBULIN RECEPTOR"/>
    <property type="match status" value="1"/>
</dbReference>
<gene>
    <name evidence="7" type="primary">pigr</name>
</gene>
<evidence type="ECO:0000313" key="7">
    <source>
        <dbReference type="Ensembl" id="ENSTRUP00000001296.3"/>
    </source>
</evidence>
<evidence type="ECO:0000256" key="5">
    <source>
        <dbReference type="SAM" id="SignalP"/>
    </source>
</evidence>
<dbReference type="eggNOG" id="ENOG502R9N4">
    <property type="taxonomic scope" value="Eukaryota"/>
</dbReference>
<evidence type="ECO:0000256" key="4">
    <source>
        <dbReference type="SAM" id="MobiDB-lite"/>
    </source>
</evidence>
<dbReference type="InterPro" id="IPR036179">
    <property type="entry name" value="Ig-like_dom_sf"/>
</dbReference>
<dbReference type="STRING" id="31033.ENSTRUP00000001296"/>
<feature type="region of interest" description="Disordered" evidence="4">
    <location>
        <begin position="231"/>
        <end position="260"/>
    </location>
</feature>
<keyword evidence="2" id="KW-0812">Transmembrane</keyword>
<dbReference type="OMA" id="EWSSCKI"/>
<feature type="domain" description="Ig-like" evidence="6">
    <location>
        <begin position="144"/>
        <end position="225"/>
    </location>
</feature>
<dbReference type="InterPro" id="IPR013783">
    <property type="entry name" value="Ig-like_fold"/>
</dbReference>
<feature type="signal peptide" evidence="5">
    <location>
        <begin position="1"/>
        <end position="20"/>
    </location>
</feature>
<dbReference type="PANTHER" id="PTHR11860:SF87">
    <property type="entry name" value="CMRF35-LIKE MOLECULE 8"/>
    <property type="match status" value="1"/>
</dbReference>
<dbReference type="HOGENOM" id="CLU_051023_4_4_1"/>
<keyword evidence="8" id="KW-1185">Reference proteome</keyword>
<reference evidence="7" key="2">
    <citation type="submission" date="2025-08" db="UniProtKB">
        <authorList>
            <consortium name="Ensembl"/>
        </authorList>
    </citation>
    <scope>IDENTIFICATION</scope>
</reference>
<evidence type="ECO:0000256" key="2">
    <source>
        <dbReference type="ARBA" id="ARBA00022692"/>
    </source>
</evidence>
<dbReference type="PROSITE" id="PS50835">
    <property type="entry name" value="IG_LIKE"/>
    <property type="match status" value="2"/>
</dbReference>
<dbReference type="InterPro" id="IPR013106">
    <property type="entry name" value="Ig_V-set"/>
</dbReference>
<organism evidence="7 8">
    <name type="scientific">Takifugu rubripes</name>
    <name type="common">Japanese pufferfish</name>
    <name type="synonym">Fugu rubripes</name>
    <dbReference type="NCBI Taxonomy" id="31033"/>
    <lineage>
        <taxon>Eukaryota</taxon>
        <taxon>Metazoa</taxon>
        <taxon>Chordata</taxon>
        <taxon>Craniata</taxon>
        <taxon>Vertebrata</taxon>
        <taxon>Euteleostomi</taxon>
        <taxon>Actinopterygii</taxon>
        <taxon>Neopterygii</taxon>
        <taxon>Teleostei</taxon>
        <taxon>Neoteleostei</taxon>
        <taxon>Acanthomorphata</taxon>
        <taxon>Eupercaria</taxon>
        <taxon>Tetraodontiformes</taxon>
        <taxon>Tetradontoidea</taxon>
        <taxon>Tetraodontidae</taxon>
        <taxon>Takifugu</taxon>
    </lineage>
</organism>
<reference evidence="7 8" key="1">
    <citation type="journal article" date="2011" name="Genome Biol. Evol.">
        <title>Integration of the genetic map and genome assembly of fugu facilitates insights into distinct features of genome evolution in teleosts and mammals.</title>
        <authorList>
            <person name="Kai W."/>
            <person name="Kikuchi K."/>
            <person name="Tohari S."/>
            <person name="Chew A.K."/>
            <person name="Tay A."/>
            <person name="Fujiwara A."/>
            <person name="Hosoya S."/>
            <person name="Suetake H."/>
            <person name="Naruse K."/>
            <person name="Brenner S."/>
            <person name="Suzuki Y."/>
            <person name="Venkatesh B."/>
        </authorList>
    </citation>
    <scope>NUCLEOTIDE SEQUENCE [LARGE SCALE GENOMIC DNA]</scope>
</reference>
<proteinExistence type="predicted"/>
<dbReference type="GeneTree" id="ENSGT00950000182977"/>
<accession>H2RMD3</accession>
<evidence type="ECO:0000256" key="1">
    <source>
        <dbReference type="ARBA" id="ARBA00004370"/>
    </source>
</evidence>
<dbReference type="Proteomes" id="UP000005226">
    <property type="component" value="Chromosome 22"/>
</dbReference>
<dbReference type="GO" id="GO:0005886">
    <property type="term" value="C:plasma membrane"/>
    <property type="evidence" value="ECO:0007669"/>
    <property type="project" value="TreeGrafter"/>
</dbReference>
<dbReference type="SUPFAM" id="SSF48726">
    <property type="entry name" value="Immunoglobulin"/>
    <property type="match status" value="2"/>
</dbReference>
<dbReference type="InParanoid" id="H2RMD3"/>
<dbReference type="InterPro" id="IPR050671">
    <property type="entry name" value="CD300_family_receptors"/>
</dbReference>
<dbReference type="AlphaFoldDB" id="H2RMD3"/>